<keyword evidence="6" id="KW-0347">Helicase</keyword>
<dbReference type="SMART" id="SM00490">
    <property type="entry name" value="HELICc"/>
    <property type="match status" value="1"/>
</dbReference>
<dbReference type="GO" id="GO:0000716">
    <property type="term" value="P:transcription-coupled nucleotide-excision repair, DNA damage recognition"/>
    <property type="evidence" value="ECO:0007669"/>
    <property type="project" value="UniProtKB-UniRule"/>
</dbReference>
<dbReference type="OrthoDB" id="9804325at2"/>
<evidence type="ECO:0000256" key="5">
    <source>
        <dbReference type="ARBA" id="ARBA00022801"/>
    </source>
</evidence>
<evidence type="ECO:0000256" key="11">
    <source>
        <dbReference type="ARBA" id="ARBA00061399"/>
    </source>
</evidence>
<dbReference type="SUPFAM" id="SSF141259">
    <property type="entry name" value="CarD-like"/>
    <property type="match status" value="1"/>
</dbReference>
<dbReference type="SUPFAM" id="SSF143517">
    <property type="entry name" value="TRCF domain-like"/>
    <property type="match status" value="1"/>
</dbReference>
<feature type="domain" description="Helicase C-terminal" evidence="15">
    <location>
        <begin position="821"/>
        <end position="975"/>
    </location>
</feature>
<comment type="similarity">
    <text evidence="11 13">In the C-terminal section; belongs to the helicase family. RecG subfamily.</text>
</comment>
<dbReference type="InterPro" id="IPR014001">
    <property type="entry name" value="Helicase_ATP-bd"/>
</dbReference>
<dbReference type="InterPro" id="IPR036101">
    <property type="entry name" value="CarD-like/TRCF_RID_sf"/>
</dbReference>
<keyword evidence="9 13" id="KW-0234">DNA repair</keyword>
<evidence type="ECO:0000313" key="16">
    <source>
        <dbReference type="EMBL" id="PKG22479.1"/>
    </source>
</evidence>
<evidence type="ECO:0000256" key="7">
    <source>
        <dbReference type="ARBA" id="ARBA00022840"/>
    </source>
</evidence>
<dbReference type="Gene3D" id="3.40.50.300">
    <property type="entry name" value="P-loop containing nucleotide triphosphate hydrolases"/>
    <property type="match status" value="2"/>
</dbReference>
<dbReference type="InterPro" id="IPR037235">
    <property type="entry name" value="TRCF-like_C_D7"/>
</dbReference>
<evidence type="ECO:0000256" key="6">
    <source>
        <dbReference type="ARBA" id="ARBA00022806"/>
    </source>
</evidence>
<evidence type="ECO:0000256" key="1">
    <source>
        <dbReference type="ARBA" id="ARBA00004496"/>
    </source>
</evidence>
<dbReference type="SMART" id="SM00982">
    <property type="entry name" value="TRCF"/>
    <property type="match status" value="1"/>
</dbReference>
<dbReference type="FunFam" id="3.40.50.300:FF:000546">
    <property type="entry name" value="Transcription-repair-coupling factor"/>
    <property type="match status" value="1"/>
</dbReference>
<dbReference type="SUPFAM" id="SSF52540">
    <property type="entry name" value="P-loop containing nucleoside triphosphate hydrolases"/>
    <property type="match status" value="4"/>
</dbReference>
<dbReference type="PANTHER" id="PTHR47964">
    <property type="entry name" value="ATP-DEPENDENT DNA HELICASE HOMOLOG RECG, CHLOROPLASTIC"/>
    <property type="match status" value="1"/>
</dbReference>
<evidence type="ECO:0000313" key="17">
    <source>
        <dbReference type="Proteomes" id="UP000233375"/>
    </source>
</evidence>
<dbReference type="GO" id="GO:0006355">
    <property type="term" value="P:regulation of DNA-templated transcription"/>
    <property type="evidence" value="ECO:0007669"/>
    <property type="project" value="UniProtKB-UniRule"/>
</dbReference>
<evidence type="ECO:0000256" key="3">
    <source>
        <dbReference type="ARBA" id="ARBA00022741"/>
    </source>
</evidence>
<dbReference type="Pfam" id="PF00271">
    <property type="entry name" value="Helicase_C"/>
    <property type="match status" value="1"/>
</dbReference>
<dbReference type="InterPro" id="IPR001650">
    <property type="entry name" value="Helicase_C-like"/>
</dbReference>
<dbReference type="GO" id="GO:0016787">
    <property type="term" value="F:hydrolase activity"/>
    <property type="evidence" value="ECO:0007669"/>
    <property type="project" value="UniProtKB-KW"/>
</dbReference>
<dbReference type="Gene3D" id="3.40.50.11180">
    <property type="match status" value="1"/>
</dbReference>
<dbReference type="GO" id="GO:0005737">
    <property type="term" value="C:cytoplasm"/>
    <property type="evidence" value="ECO:0007669"/>
    <property type="project" value="UniProtKB-SubCell"/>
</dbReference>
<dbReference type="CDD" id="cd18810">
    <property type="entry name" value="SF2_C_TRCF"/>
    <property type="match status" value="1"/>
</dbReference>
<feature type="domain" description="Helicase ATP-binding" evidence="14">
    <location>
        <begin position="639"/>
        <end position="800"/>
    </location>
</feature>
<dbReference type="InterPro" id="IPR003711">
    <property type="entry name" value="CarD-like/TRCF_RID"/>
</dbReference>
<keyword evidence="17" id="KW-1185">Reference proteome</keyword>
<keyword evidence="2 13" id="KW-0963">Cytoplasm</keyword>
<evidence type="ECO:0000256" key="13">
    <source>
        <dbReference type="HAMAP-Rule" id="MF_00969"/>
    </source>
</evidence>
<protein>
    <recommendedName>
        <fullName evidence="12 13">Transcription-repair-coupling factor</fullName>
        <shortName evidence="13">TRCF</shortName>
        <ecNumber evidence="13">3.6.4.-</ecNumber>
    </recommendedName>
</protein>
<dbReference type="Pfam" id="PF17757">
    <property type="entry name" value="UvrB_inter"/>
    <property type="match status" value="1"/>
</dbReference>
<dbReference type="Pfam" id="PF00270">
    <property type="entry name" value="DEAD"/>
    <property type="match status" value="1"/>
</dbReference>
<keyword evidence="3 13" id="KW-0547">Nucleotide-binding</keyword>
<dbReference type="EC" id="3.6.4.-" evidence="13"/>
<keyword evidence="5 13" id="KW-0378">Hydrolase</keyword>
<dbReference type="PROSITE" id="PS51192">
    <property type="entry name" value="HELICASE_ATP_BIND_1"/>
    <property type="match status" value="1"/>
</dbReference>
<dbReference type="InterPro" id="IPR047112">
    <property type="entry name" value="RecG/Mfd"/>
</dbReference>
<evidence type="ECO:0000256" key="4">
    <source>
        <dbReference type="ARBA" id="ARBA00022763"/>
    </source>
</evidence>
<dbReference type="Pfam" id="PF03461">
    <property type="entry name" value="TRCF"/>
    <property type="match status" value="1"/>
</dbReference>
<dbReference type="InterPro" id="IPR011545">
    <property type="entry name" value="DEAD/DEAH_box_helicase_dom"/>
</dbReference>
<evidence type="ECO:0000259" key="14">
    <source>
        <dbReference type="PROSITE" id="PS51192"/>
    </source>
</evidence>
<dbReference type="RefSeq" id="WP_101178376.1">
    <property type="nucleotide sequence ID" value="NZ_PISE01000041.1"/>
</dbReference>
<dbReference type="PANTHER" id="PTHR47964:SF1">
    <property type="entry name" value="ATP-DEPENDENT DNA HELICASE HOMOLOG RECG, CHLOROPLASTIC"/>
    <property type="match status" value="1"/>
</dbReference>
<dbReference type="NCBIfam" id="TIGR00580">
    <property type="entry name" value="mfd"/>
    <property type="match status" value="1"/>
</dbReference>
<dbReference type="Gene3D" id="2.40.10.170">
    <property type="match status" value="1"/>
</dbReference>
<dbReference type="GO" id="GO:0003684">
    <property type="term" value="F:damaged DNA binding"/>
    <property type="evidence" value="ECO:0007669"/>
    <property type="project" value="InterPro"/>
</dbReference>
<gene>
    <name evidence="13 16" type="primary">mfd</name>
    <name evidence="16" type="ORF">CWS01_17015</name>
</gene>
<evidence type="ECO:0000256" key="9">
    <source>
        <dbReference type="ARBA" id="ARBA00023204"/>
    </source>
</evidence>
<keyword evidence="8 13" id="KW-0238">DNA-binding</keyword>
<dbReference type="CDD" id="cd17991">
    <property type="entry name" value="DEXHc_TRCF"/>
    <property type="match status" value="1"/>
</dbReference>
<dbReference type="EMBL" id="PISE01000041">
    <property type="protein sequence ID" value="PKG22479.1"/>
    <property type="molecule type" value="Genomic_DNA"/>
</dbReference>
<accession>A0A2N0YZ01</accession>
<keyword evidence="7 13" id="KW-0067">ATP-binding</keyword>
<dbReference type="Gene3D" id="3.30.2060.10">
    <property type="entry name" value="Penicillin-binding protein 1b domain"/>
    <property type="match status" value="1"/>
</dbReference>
<dbReference type="Pfam" id="PF02559">
    <property type="entry name" value="CarD_TRCF_RID"/>
    <property type="match status" value="1"/>
</dbReference>
<evidence type="ECO:0000256" key="10">
    <source>
        <dbReference type="ARBA" id="ARBA00061104"/>
    </source>
</evidence>
<dbReference type="HAMAP" id="MF_00969">
    <property type="entry name" value="TRCF"/>
    <property type="match status" value="1"/>
</dbReference>
<comment type="caution">
    <text evidence="16">The sequence shown here is derived from an EMBL/GenBank/DDBJ whole genome shotgun (WGS) entry which is preliminary data.</text>
</comment>
<dbReference type="PROSITE" id="PS51194">
    <property type="entry name" value="HELICASE_CTER"/>
    <property type="match status" value="1"/>
</dbReference>
<comment type="subcellular location">
    <subcellularLocation>
        <location evidence="1 13">Cytoplasm</location>
    </subcellularLocation>
</comment>
<keyword evidence="4 13" id="KW-0227">DNA damage</keyword>
<dbReference type="GO" id="GO:0003678">
    <property type="term" value="F:DNA helicase activity"/>
    <property type="evidence" value="ECO:0007669"/>
    <property type="project" value="TreeGrafter"/>
</dbReference>
<evidence type="ECO:0000259" key="15">
    <source>
        <dbReference type="PROSITE" id="PS51194"/>
    </source>
</evidence>
<dbReference type="InterPro" id="IPR041471">
    <property type="entry name" value="UvrB_inter"/>
</dbReference>
<reference evidence="16 17" key="1">
    <citation type="journal article" date="2003" name="Int. J. Syst. Evol. Microbiol.">
        <title>Bacillus nealsonii sp. nov., isolated from a spacecraft-assembly facility, whose spores are gamma-radiation resistant.</title>
        <authorList>
            <person name="Venkateswaran K."/>
            <person name="Kempf M."/>
            <person name="Chen F."/>
            <person name="Satomi M."/>
            <person name="Nicholson W."/>
            <person name="Kern R."/>
        </authorList>
    </citation>
    <scope>NUCLEOTIDE SEQUENCE [LARGE SCALE GENOMIC DNA]</scope>
    <source>
        <strain evidence="16 17">FO-92</strain>
    </source>
</reference>
<evidence type="ECO:0000256" key="12">
    <source>
        <dbReference type="ARBA" id="ARBA00070128"/>
    </source>
</evidence>
<dbReference type="AlphaFoldDB" id="A0A2N0YZ01"/>
<evidence type="ECO:0000256" key="2">
    <source>
        <dbReference type="ARBA" id="ARBA00022490"/>
    </source>
</evidence>
<comment type="function">
    <text evidence="13">Couples transcription and DNA repair by recognizing RNA polymerase (RNAP) stalled at DNA lesions. Mediates ATP-dependent release of RNAP and its truncated transcript from the DNA, and recruitment of nucleotide excision repair machinery to the damaged site.</text>
</comment>
<evidence type="ECO:0000256" key="8">
    <source>
        <dbReference type="ARBA" id="ARBA00023125"/>
    </source>
</evidence>
<dbReference type="Gene3D" id="3.90.1150.50">
    <property type="entry name" value="Transcription-repair-coupling factor, D7 domain"/>
    <property type="match status" value="1"/>
</dbReference>
<proteinExistence type="inferred from homology"/>
<dbReference type="Proteomes" id="UP000233375">
    <property type="component" value="Unassembled WGS sequence"/>
</dbReference>
<comment type="similarity">
    <text evidence="10 13">In the N-terminal section; belongs to the UvrB family.</text>
</comment>
<dbReference type="SMART" id="SM01058">
    <property type="entry name" value="CarD_TRCF"/>
    <property type="match status" value="1"/>
</dbReference>
<organism evidence="16 17">
    <name type="scientific">Niallia nealsonii</name>
    <dbReference type="NCBI Taxonomy" id="115979"/>
    <lineage>
        <taxon>Bacteria</taxon>
        <taxon>Bacillati</taxon>
        <taxon>Bacillota</taxon>
        <taxon>Bacilli</taxon>
        <taxon>Bacillales</taxon>
        <taxon>Bacillaceae</taxon>
        <taxon>Niallia</taxon>
    </lineage>
</organism>
<dbReference type="InterPro" id="IPR004576">
    <property type="entry name" value="Mfd"/>
</dbReference>
<dbReference type="InterPro" id="IPR005118">
    <property type="entry name" value="TRCF_C"/>
</dbReference>
<dbReference type="SMART" id="SM00487">
    <property type="entry name" value="DEXDc"/>
    <property type="match status" value="1"/>
</dbReference>
<name>A0A2N0YZ01_9BACI</name>
<dbReference type="GO" id="GO:0005524">
    <property type="term" value="F:ATP binding"/>
    <property type="evidence" value="ECO:0007669"/>
    <property type="project" value="UniProtKB-UniRule"/>
</dbReference>
<dbReference type="InterPro" id="IPR027417">
    <property type="entry name" value="P-loop_NTPase"/>
</dbReference>
<sequence>MLGLKQEFNQQEDIQNLISGFEVGLHEQLVSGLSGSARTLFLTSVYERTKRPLLIVTHNLLQAQKLYDDITNIIDEKEVFLYPANELIAAEISIASPELKAQRIEVLNHWTKEKKGIMIVPVAGLRKLLPPLKMWDNSQVRVEVGKEMDLEVQLKQFVQMGYVRNDMVSAPGEFSVRGGIIDIYPLTEEDPLRIELFDTEIDSIRRFSLEDQRSKDKLSAINIGPATEVLFSEEEVVSLIAKMESGLAKSLKKVKDPAIKTLLARNIGHEIEQLKEGQKPEQLYKYLSILYGKQTSLIDYLPSDGLIFIDEISRVQEMNDALEKEEADWYTSLLHEGEIIHELTLSQNVNYLLHQSKQSIVYLSLFLRHVQNTNPQNIINISCKPMQSFHGQMNVLKTEIERWQKNQYSMLIIGSDQERLEKLEQVLRDYEINSVIKDRGQSVIPGQIQLIEGNLQSGFELPILKMAVLTEEELFKTKTKKSSKRRQKLSNAERIKSYSELKVGDYVVHVNHGIGKYLGIETLQINGVHKDYLHLKYQGSDKLYVPVEQIDLVQKYVGSESKEPKIYKLGGNEWKRVKRKVESSVQDIADDLIKLYAEREASVGYGFSPDGEMQREFEASFAYQETEDQLRSINEIKKDMERERPMDRLLCGDVGYGKTEVAIRAAFKAIADEKQVALLVPTTILAQQHYETLRERFQDYPIEIGLLSRFRTRKQQTETMKGLKAGTIDIVVGTHRILSKDISYRDLGLLIIDEEQRFGVTHKEKIKQLKTNVDVLTLTATPIPRTLHMSMLGVRDLSVIETPPENRFPIQTYVMEYNGGLVREAIERELARNGQIYFLYNRVEDIERKAEEISMLVPDAKVTYAHGKMTENELESVMLSFLEGEYDVLVSTTIIETGVDIPNVNTLIVQDADRMGLSQLYQLRGRVGRSNRVAYAYFTYRKDKVLTEVAEKRLQAIKEFTELGSGFKIAMRDLTIRGAGNLLGSQQHGFIDSVGFDLYSQMLKEAIEERKGTIDEESKQTVELDLDIDAYIPDFYINNGQQKIEMYKRFRGVACLDELAELQEEMVDRFGDYPPEVAYLFKLTEMKVYGKQAGVELIKQNKEEVLILLSEKSSNVMDGQKIFEKSSKYGRMIGLGMEGKKLKIVLHVKGIETDKWLEACYEMVESLNSFKKEPQETS</sequence>